<dbReference type="EMBL" id="BGPR01000214">
    <property type="protein sequence ID" value="GBM05280.1"/>
    <property type="molecule type" value="Genomic_DNA"/>
</dbReference>
<accession>A0A4Y2CLJ7</accession>
<name>A0A4Y2CLJ7_ARAVE</name>
<evidence type="ECO:0000313" key="1">
    <source>
        <dbReference type="EMBL" id="GBM05280.1"/>
    </source>
</evidence>
<evidence type="ECO:0000313" key="2">
    <source>
        <dbReference type="Proteomes" id="UP000499080"/>
    </source>
</evidence>
<proteinExistence type="predicted"/>
<reference evidence="1 2" key="1">
    <citation type="journal article" date="2019" name="Sci. Rep.">
        <title>Orb-weaving spider Araneus ventricosus genome elucidates the spidroin gene catalogue.</title>
        <authorList>
            <person name="Kono N."/>
            <person name="Nakamura H."/>
            <person name="Ohtoshi R."/>
            <person name="Moran D.A.P."/>
            <person name="Shinohara A."/>
            <person name="Yoshida Y."/>
            <person name="Fujiwara M."/>
            <person name="Mori M."/>
            <person name="Tomita M."/>
            <person name="Arakawa K."/>
        </authorList>
    </citation>
    <scope>NUCLEOTIDE SEQUENCE [LARGE SCALE GENOMIC DNA]</scope>
</reference>
<gene>
    <name evidence="1" type="ORF">AVEN_46835_1</name>
</gene>
<comment type="caution">
    <text evidence="1">The sequence shown here is derived from an EMBL/GenBank/DDBJ whole genome shotgun (WGS) entry which is preliminary data.</text>
</comment>
<sequence>MCEFHSRDTVDGISHLASTDHEPSWLGLDFLFRLGMQLGPVCSSSAIQQSRCTRSPFAPRRKCAVAHPEFLCLRGNFRYEMYHPISCSADVFVQVF</sequence>
<keyword evidence="2" id="KW-1185">Reference proteome</keyword>
<organism evidence="1 2">
    <name type="scientific">Araneus ventricosus</name>
    <name type="common">Orbweaver spider</name>
    <name type="synonym">Epeira ventricosa</name>
    <dbReference type="NCBI Taxonomy" id="182803"/>
    <lineage>
        <taxon>Eukaryota</taxon>
        <taxon>Metazoa</taxon>
        <taxon>Ecdysozoa</taxon>
        <taxon>Arthropoda</taxon>
        <taxon>Chelicerata</taxon>
        <taxon>Arachnida</taxon>
        <taxon>Araneae</taxon>
        <taxon>Araneomorphae</taxon>
        <taxon>Entelegynae</taxon>
        <taxon>Araneoidea</taxon>
        <taxon>Araneidae</taxon>
        <taxon>Araneus</taxon>
    </lineage>
</organism>
<protein>
    <submittedName>
        <fullName evidence="1">Uncharacterized protein</fullName>
    </submittedName>
</protein>
<dbReference type="Proteomes" id="UP000499080">
    <property type="component" value="Unassembled WGS sequence"/>
</dbReference>
<dbReference type="AlphaFoldDB" id="A0A4Y2CLJ7"/>